<dbReference type="InParanoid" id="A0A1Z5T1X3"/>
<keyword evidence="2" id="KW-0689">Ribosomal protein</keyword>
<dbReference type="GO" id="GO:0005763">
    <property type="term" value="C:mitochondrial small ribosomal subunit"/>
    <property type="evidence" value="ECO:0007669"/>
    <property type="project" value="TreeGrafter"/>
</dbReference>
<dbReference type="EMBL" id="MUNK01000153">
    <property type="protein sequence ID" value="OTA28956.1"/>
    <property type="molecule type" value="Genomic_DNA"/>
</dbReference>
<dbReference type="AlphaFoldDB" id="A0A1Z5T1X3"/>
<evidence type="ECO:0000256" key="1">
    <source>
        <dbReference type="ARBA" id="ARBA00006242"/>
    </source>
</evidence>
<keyword evidence="3" id="KW-0687">Ribonucleoprotein</keyword>
<evidence type="ECO:0000256" key="4">
    <source>
        <dbReference type="SAM" id="MobiDB-lite"/>
    </source>
</evidence>
<dbReference type="InterPro" id="IPR018130">
    <property type="entry name" value="Ribosomal_uS2_CS"/>
</dbReference>
<dbReference type="InterPro" id="IPR001865">
    <property type="entry name" value="Ribosomal_uS2"/>
</dbReference>
<comment type="caution">
    <text evidence="5">The sequence shown here is derived from an EMBL/GenBank/DDBJ whole genome shotgun (WGS) entry which is preliminary data.</text>
</comment>
<name>A0A1Z5T1X3_HORWE</name>
<dbReference type="SUPFAM" id="SSF52313">
    <property type="entry name" value="Ribosomal protein S2"/>
    <property type="match status" value="1"/>
</dbReference>
<dbReference type="Gene3D" id="3.40.50.10490">
    <property type="entry name" value="Glucose-6-phosphate isomerase like protein, domain 1"/>
    <property type="match status" value="1"/>
</dbReference>
<feature type="compositionally biased region" description="Basic and acidic residues" evidence="4">
    <location>
        <begin position="353"/>
        <end position="376"/>
    </location>
</feature>
<organism evidence="5 6">
    <name type="scientific">Hortaea werneckii EXF-2000</name>
    <dbReference type="NCBI Taxonomy" id="1157616"/>
    <lineage>
        <taxon>Eukaryota</taxon>
        <taxon>Fungi</taxon>
        <taxon>Dikarya</taxon>
        <taxon>Ascomycota</taxon>
        <taxon>Pezizomycotina</taxon>
        <taxon>Dothideomycetes</taxon>
        <taxon>Dothideomycetidae</taxon>
        <taxon>Mycosphaerellales</taxon>
        <taxon>Teratosphaeriaceae</taxon>
        <taxon>Hortaea</taxon>
    </lineage>
</organism>
<dbReference type="HAMAP" id="MF_00291_B">
    <property type="entry name" value="Ribosomal_uS2_B"/>
    <property type="match status" value="1"/>
</dbReference>
<dbReference type="VEuPathDB" id="FungiDB:BTJ68_09245"/>
<dbReference type="InterPro" id="IPR005706">
    <property type="entry name" value="Ribosomal_uS2_bac/mit/plastid"/>
</dbReference>
<evidence type="ECO:0008006" key="7">
    <source>
        <dbReference type="Google" id="ProtNLM"/>
    </source>
</evidence>
<dbReference type="PANTHER" id="PTHR12534">
    <property type="entry name" value="30S RIBOSOMAL PROTEIN S2 PROKARYOTIC AND ORGANELLAR"/>
    <property type="match status" value="1"/>
</dbReference>
<gene>
    <name evidence="5" type="ORF">BTJ68_09245</name>
</gene>
<feature type="region of interest" description="Disordered" evidence="4">
    <location>
        <begin position="352"/>
        <end position="376"/>
    </location>
</feature>
<evidence type="ECO:0000256" key="2">
    <source>
        <dbReference type="ARBA" id="ARBA00022980"/>
    </source>
</evidence>
<dbReference type="PANTHER" id="PTHR12534:SF0">
    <property type="entry name" value="SMALL RIBOSOMAL SUBUNIT PROTEIN US2M"/>
    <property type="match status" value="1"/>
</dbReference>
<comment type="similarity">
    <text evidence="1">Belongs to the universal ribosomal protein uS2 family.</text>
</comment>
<accession>A0A1Z5T1X3</accession>
<dbReference type="CDD" id="cd01425">
    <property type="entry name" value="RPS2"/>
    <property type="match status" value="1"/>
</dbReference>
<dbReference type="STRING" id="1157616.A0A1Z5T1X3"/>
<sequence length="482" mass="53518">MPVFQSAYPPTMIIRSLLLRHGRLALPRAPSPSHLRSWRRTLTTASEVESSYTNPQSAQNYIAGGLGSATKGQAVQNLTSASQPPTIALEDEQVVRDWEFFHHQKQRTQHLGSALEPYYRPHELVANPPSPKDITLELLLASQTHIGHATSLWHPANAKYIFGVRGEQDPIHIISLDVTAAHLRRASKVVRGVTERGGLVLFVGSRAGQSRSVVRAAELSGGCHLFSKWIPGSITNGQQILGKCRKKVVDQFDTEQTGFEEQLHSKAALKPDLVVCLNPLENYVLLHECGLNNIPTIGIIDTDANPTWVTYPIPANDDSLRSVQMIAGVLGRAGQEGQQIRRESAAEGVVNYRQDHGLEPPSRESDEAKQRREKEQSLLAGADAFEVSEAALEMEDESVGVEKTGVTAETVANTERLMEVADVEVDAGRLEGSRRGMCRMRLMHRCSSRERREDKGERGRRLLGVEKRTRRRDEKVFARSFE</sequence>
<dbReference type="PROSITE" id="PS00962">
    <property type="entry name" value="RIBOSOMAL_S2_1"/>
    <property type="match status" value="1"/>
</dbReference>
<dbReference type="Proteomes" id="UP000194280">
    <property type="component" value="Unassembled WGS sequence"/>
</dbReference>
<feature type="region of interest" description="Disordered" evidence="4">
    <location>
        <begin position="448"/>
        <end position="482"/>
    </location>
</feature>
<dbReference type="GO" id="GO:0006412">
    <property type="term" value="P:translation"/>
    <property type="evidence" value="ECO:0007669"/>
    <property type="project" value="InterPro"/>
</dbReference>
<protein>
    <recommendedName>
        <fullName evidence="7">Ribosomal protein S2</fullName>
    </recommendedName>
</protein>
<evidence type="ECO:0000313" key="6">
    <source>
        <dbReference type="Proteomes" id="UP000194280"/>
    </source>
</evidence>
<dbReference type="FunCoup" id="A0A1Z5T1X3">
    <property type="interactions" value="1233"/>
</dbReference>
<dbReference type="OrthoDB" id="2320368at2759"/>
<evidence type="ECO:0000313" key="5">
    <source>
        <dbReference type="EMBL" id="OTA28956.1"/>
    </source>
</evidence>
<dbReference type="InterPro" id="IPR023591">
    <property type="entry name" value="Ribosomal_uS2_flav_dom_sf"/>
</dbReference>
<reference evidence="5 6" key="1">
    <citation type="submission" date="2017-01" db="EMBL/GenBank/DDBJ databases">
        <title>The recent genome duplication of the halophilic yeast Hortaea werneckii: insights from long-read sequencing.</title>
        <authorList>
            <person name="Sinha S."/>
            <person name="Flibotte S."/>
            <person name="Neira M."/>
            <person name="Lenassi M."/>
            <person name="Gostincar C."/>
            <person name="Stajich J.E."/>
            <person name="Nislow C.E."/>
        </authorList>
    </citation>
    <scope>NUCLEOTIDE SEQUENCE [LARGE SCALE GENOMIC DNA]</scope>
    <source>
        <strain evidence="5 6">EXF-2000</strain>
    </source>
</reference>
<dbReference type="PRINTS" id="PR00395">
    <property type="entry name" value="RIBOSOMALS2"/>
</dbReference>
<keyword evidence="6" id="KW-1185">Reference proteome</keyword>
<dbReference type="GO" id="GO:0003735">
    <property type="term" value="F:structural constituent of ribosome"/>
    <property type="evidence" value="ECO:0007669"/>
    <property type="project" value="InterPro"/>
</dbReference>
<proteinExistence type="inferred from homology"/>
<dbReference type="Pfam" id="PF00318">
    <property type="entry name" value="Ribosomal_S2"/>
    <property type="match status" value="1"/>
</dbReference>
<evidence type="ECO:0000256" key="3">
    <source>
        <dbReference type="ARBA" id="ARBA00023274"/>
    </source>
</evidence>